<evidence type="ECO:0000256" key="1">
    <source>
        <dbReference type="ARBA" id="ARBA00009258"/>
    </source>
</evidence>
<dbReference type="Pfam" id="PF01728">
    <property type="entry name" value="FtsJ"/>
    <property type="match status" value="1"/>
</dbReference>
<name>A0A1S3HJ11_LINAN</name>
<dbReference type="RefSeq" id="XP_013384984.1">
    <property type="nucleotide sequence ID" value="XM_013529530.2"/>
</dbReference>
<dbReference type="GeneID" id="106154957"/>
<dbReference type="InParanoid" id="A0A1S3HJ11"/>
<accession>A0A1S3HJ11</accession>
<feature type="active site" description="Proton acceptor" evidence="7">
    <location>
        <position position="211"/>
    </location>
</feature>
<dbReference type="GO" id="GO:0005739">
    <property type="term" value="C:mitochondrion"/>
    <property type="evidence" value="ECO:0007669"/>
    <property type="project" value="TreeGrafter"/>
</dbReference>
<keyword evidence="9" id="KW-1185">Reference proteome</keyword>
<organism evidence="9 10">
    <name type="scientific">Lingula anatina</name>
    <name type="common">Brachiopod</name>
    <name type="synonym">Lingula unguis</name>
    <dbReference type="NCBI Taxonomy" id="7574"/>
    <lineage>
        <taxon>Eukaryota</taxon>
        <taxon>Metazoa</taxon>
        <taxon>Spiralia</taxon>
        <taxon>Lophotrochozoa</taxon>
        <taxon>Brachiopoda</taxon>
        <taxon>Linguliformea</taxon>
        <taxon>Lingulata</taxon>
        <taxon>Lingulida</taxon>
        <taxon>Linguloidea</taxon>
        <taxon>Lingulidae</taxon>
        <taxon>Lingula</taxon>
    </lineage>
</organism>
<protein>
    <recommendedName>
        <fullName evidence="6">rRNA methyltransferase 2, mitochondrial</fullName>
    </recommendedName>
</protein>
<dbReference type="InterPro" id="IPR050082">
    <property type="entry name" value="RNA_methyltr_RlmE"/>
</dbReference>
<evidence type="ECO:0000256" key="6">
    <source>
        <dbReference type="ARBA" id="ARBA00041184"/>
    </source>
</evidence>
<evidence type="ECO:0000313" key="9">
    <source>
        <dbReference type="Proteomes" id="UP000085678"/>
    </source>
</evidence>
<keyword evidence="4" id="KW-0808">Transferase</keyword>
<sequence length="261" mass="29317">MGSSRWFGITAKLLRSSCQKNTLFDNFLHTTPVRLKTTVKNLKGRKTSSQQWLRRQLNDPYVVQSRLQQWRCRSAFKLMEIDDKNHIFRQGDVVIDCGAHPGSWSQVAVQRVNATGEDSEAEVGFVIGIDMAQTAPLSGAQIITGDFTLPDVQQKISKILMGKQASVVLSDMAPRACGIKSLDHEIIVDLARTALTFSHTVLKQGGHFVCKLWDGNETKALEELMKTYFHTVKRMVPNASRKESKELYLLGIGYSKKMDKS</sequence>
<dbReference type="HAMAP" id="MF_01547">
    <property type="entry name" value="RNA_methyltr_E"/>
    <property type="match status" value="1"/>
</dbReference>
<evidence type="ECO:0000256" key="5">
    <source>
        <dbReference type="ARBA" id="ARBA00022691"/>
    </source>
</evidence>
<evidence type="ECO:0000313" key="10">
    <source>
        <dbReference type="RefSeq" id="XP_013384984.1"/>
    </source>
</evidence>
<proteinExistence type="inferred from homology"/>
<gene>
    <name evidence="10" type="primary">LOC106154957</name>
</gene>
<keyword evidence="3" id="KW-0489">Methyltransferase</keyword>
<dbReference type="PIRSF" id="PIRSF005461">
    <property type="entry name" value="23S_rRNA_mtase"/>
    <property type="match status" value="1"/>
</dbReference>
<comment type="similarity">
    <text evidence="1">Belongs to the class I-like SAM-binding methyltransferase superfamily. RNA methyltransferase RlmE family.</text>
</comment>
<dbReference type="Proteomes" id="UP000085678">
    <property type="component" value="Unplaced"/>
</dbReference>
<dbReference type="STRING" id="7574.A0A1S3HJ11"/>
<evidence type="ECO:0000256" key="7">
    <source>
        <dbReference type="PIRSR" id="PIRSR005461-1"/>
    </source>
</evidence>
<dbReference type="InterPro" id="IPR015507">
    <property type="entry name" value="rRNA-MeTfrase_E"/>
</dbReference>
<dbReference type="InterPro" id="IPR002877">
    <property type="entry name" value="RNA_MeTrfase_FtsJ_dom"/>
</dbReference>
<reference evidence="10" key="1">
    <citation type="submission" date="2025-08" db="UniProtKB">
        <authorList>
            <consortium name="RefSeq"/>
        </authorList>
    </citation>
    <scope>IDENTIFICATION</scope>
    <source>
        <tissue evidence="10">Gonads</tissue>
    </source>
</reference>
<evidence type="ECO:0000256" key="3">
    <source>
        <dbReference type="ARBA" id="ARBA00022603"/>
    </source>
</evidence>
<dbReference type="PANTHER" id="PTHR10920">
    <property type="entry name" value="RIBOSOMAL RNA METHYLTRANSFERASE"/>
    <property type="match status" value="1"/>
</dbReference>
<dbReference type="KEGG" id="lak:106154957"/>
<evidence type="ECO:0000256" key="2">
    <source>
        <dbReference type="ARBA" id="ARBA00022552"/>
    </source>
</evidence>
<dbReference type="PANTHER" id="PTHR10920:SF18">
    <property type="entry name" value="RRNA METHYLTRANSFERASE 2, MITOCHONDRIAL"/>
    <property type="match status" value="1"/>
</dbReference>
<keyword evidence="5 7" id="KW-0949">S-adenosyl-L-methionine</keyword>
<dbReference type="Gene3D" id="3.40.50.150">
    <property type="entry name" value="Vaccinia Virus protein VP39"/>
    <property type="match status" value="1"/>
</dbReference>
<evidence type="ECO:0000256" key="4">
    <source>
        <dbReference type="ARBA" id="ARBA00022679"/>
    </source>
</evidence>
<feature type="domain" description="Ribosomal RNA methyltransferase FtsJ" evidence="8">
    <location>
        <begin position="70"/>
        <end position="253"/>
    </location>
</feature>
<dbReference type="InterPro" id="IPR029063">
    <property type="entry name" value="SAM-dependent_MTases_sf"/>
</dbReference>
<dbReference type="OMA" id="HRQTDHL"/>
<dbReference type="GO" id="GO:0008650">
    <property type="term" value="F:rRNA (uridine-2'-O-)-methyltransferase activity"/>
    <property type="evidence" value="ECO:0007669"/>
    <property type="project" value="TreeGrafter"/>
</dbReference>
<evidence type="ECO:0000259" key="8">
    <source>
        <dbReference type="Pfam" id="PF01728"/>
    </source>
</evidence>
<dbReference type="FunCoup" id="A0A1S3HJ11">
    <property type="interactions" value="2073"/>
</dbReference>
<dbReference type="SUPFAM" id="SSF53335">
    <property type="entry name" value="S-adenosyl-L-methionine-dependent methyltransferases"/>
    <property type="match status" value="1"/>
</dbReference>
<dbReference type="AlphaFoldDB" id="A0A1S3HJ11"/>
<dbReference type="OrthoDB" id="20105at2759"/>
<keyword evidence="2" id="KW-0698">rRNA processing</keyword>